<gene>
    <name evidence="4" type="ORF">ONE63_008561</name>
</gene>
<evidence type="ECO:0000313" key="4">
    <source>
        <dbReference type="EMBL" id="KAJ1527017.1"/>
    </source>
</evidence>
<sequence>MASRSLTGARALVAVLAALTAVTAQITEPGICPFSIPLADWSEEQFVAEPWYEVRAFAVPGLHSLRPHCTRWHFSAAENGQGLHARLAYRTGDGDAALRAFAQYTTSEKHPRFNLTFHDLGGAGESRSVHMKLVATDYDDFALLWGCTEPNLLERKVVSWVLSRRPYLSENAQEALRSLFRLHDIQADKFVDTDHDDQTCGAPGALADADLPEDALDSRTDSVFAAYRKESQDSDVAVDDADDASVLSSAPLQLGADSEGEAVSVSASYVGSGWLQEALGAQGVLVAALLALAFVSLIASLLTFRALVGRMRLQRGGGGGKPVLPVHRQDVVVATLGAGVDYSRFGGLGHGVQTRKQKHALDVDAVPRA</sequence>
<evidence type="ECO:0000313" key="5">
    <source>
        <dbReference type="Proteomes" id="UP001075354"/>
    </source>
</evidence>
<comment type="caution">
    <text evidence="4">The sequence shown here is derived from an EMBL/GenBank/DDBJ whole genome shotgun (WGS) entry which is preliminary data.</text>
</comment>
<name>A0AAV7XTG0_9NEOP</name>
<feature type="chain" id="PRO_5043541026" description="Lipocalin/cytosolic fatty-acid binding domain-containing protein" evidence="2">
    <location>
        <begin position="25"/>
        <end position="369"/>
    </location>
</feature>
<dbReference type="CDD" id="cd00301">
    <property type="entry name" value="lipocalin_FABP"/>
    <property type="match status" value="1"/>
</dbReference>
<dbReference type="SUPFAM" id="SSF50814">
    <property type="entry name" value="Lipocalins"/>
    <property type="match status" value="1"/>
</dbReference>
<protein>
    <recommendedName>
        <fullName evidence="3">Lipocalin/cytosolic fatty-acid binding domain-containing protein</fullName>
    </recommendedName>
</protein>
<keyword evidence="1" id="KW-1133">Transmembrane helix</keyword>
<reference evidence="4" key="1">
    <citation type="submission" date="2022-12" db="EMBL/GenBank/DDBJ databases">
        <title>Chromosome-level genome assembly of the bean flower thrips Megalurothrips usitatus.</title>
        <authorList>
            <person name="Ma L."/>
            <person name="Liu Q."/>
            <person name="Li H."/>
            <person name="Cai W."/>
        </authorList>
    </citation>
    <scope>NUCLEOTIDE SEQUENCE</scope>
    <source>
        <strain evidence="4">Cailab_2022a</strain>
    </source>
</reference>
<evidence type="ECO:0000259" key="3">
    <source>
        <dbReference type="Pfam" id="PF00061"/>
    </source>
</evidence>
<dbReference type="Gene3D" id="2.40.128.20">
    <property type="match status" value="1"/>
</dbReference>
<dbReference type="AlphaFoldDB" id="A0AAV7XTG0"/>
<proteinExistence type="predicted"/>
<keyword evidence="2" id="KW-0732">Signal</keyword>
<keyword evidence="1" id="KW-0472">Membrane</keyword>
<accession>A0AAV7XTG0</accession>
<dbReference type="GO" id="GO:0006629">
    <property type="term" value="P:lipid metabolic process"/>
    <property type="evidence" value="ECO:0007669"/>
    <property type="project" value="TreeGrafter"/>
</dbReference>
<dbReference type="GO" id="GO:0005737">
    <property type="term" value="C:cytoplasm"/>
    <property type="evidence" value="ECO:0007669"/>
    <property type="project" value="TreeGrafter"/>
</dbReference>
<evidence type="ECO:0000256" key="2">
    <source>
        <dbReference type="SAM" id="SignalP"/>
    </source>
</evidence>
<dbReference type="InterPro" id="IPR000566">
    <property type="entry name" value="Lipocln_cytosolic_FA-bd_dom"/>
</dbReference>
<dbReference type="PANTHER" id="PTHR10612">
    <property type="entry name" value="APOLIPOPROTEIN D"/>
    <property type="match status" value="1"/>
</dbReference>
<organism evidence="4 5">
    <name type="scientific">Megalurothrips usitatus</name>
    <name type="common">bean blossom thrips</name>
    <dbReference type="NCBI Taxonomy" id="439358"/>
    <lineage>
        <taxon>Eukaryota</taxon>
        <taxon>Metazoa</taxon>
        <taxon>Ecdysozoa</taxon>
        <taxon>Arthropoda</taxon>
        <taxon>Hexapoda</taxon>
        <taxon>Insecta</taxon>
        <taxon>Pterygota</taxon>
        <taxon>Neoptera</taxon>
        <taxon>Paraneoptera</taxon>
        <taxon>Thysanoptera</taxon>
        <taxon>Terebrantia</taxon>
        <taxon>Thripoidea</taxon>
        <taxon>Thripidae</taxon>
        <taxon>Megalurothrips</taxon>
    </lineage>
</organism>
<dbReference type="InterPro" id="IPR012674">
    <property type="entry name" value="Calycin"/>
</dbReference>
<feature type="transmembrane region" description="Helical" evidence="1">
    <location>
        <begin position="284"/>
        <end position="308"/>
    </location>
</feature>
<feature type="domain" description="Lipocalin/cytosolic fatty-acid binding" evidence="3">
    <location>
        <begin position="103"/>
        <end position="196"/>
    </location>
</feature>
<dbReference type="Pfam" id="PF00061">
    <property type="entry name" value="Lipocalin"/>
    <property type="match status" value="1"/>
</dbReference>
<keyword evidence="1" id="KW-0812">Transmembrane</keyword>
<keyword evidence="5" id="KW-1185">Reference proteome</keyword>
<dbReference type="GO" id="GO:0000302">
    <property type="term" value="P:response to reactive oxygen species"/>
    <property type="evidence" value="ECO:0007669"/>
    <property type="project" value="TreeGrafter"/>
</dbReference>
<dbReference type="Proteomes" id="UP001075354">
    <property type="component" value="Chromosome 6"/>
</dbReference>
<dbReference type="EMBL" id="JAPTSV010000006">
    <property type="protein sequence ID" value="KAJ1527017.1"/>
    <property type="molecule type" value="Genomic_DNA"/>
</dbReference>
<dbReference type="PANTHER" id="PTHR10612:SF34">
    <property type="entry name" value="APOLIPOPROTEIN D"/>
    <property type="match status" value="1"/>
</dbReference>
<evidence type="ECO:0000256" key="1">
    <source>
        <dbReference type="SAM" id="Phobius"/>
    </source>
</evidence>
<feature type="signal peptide" evidence="2">
    <location>
        <begin position="1"/>
        <end position="24"/>
    </location>
</feature>